<organism evidence="3 4">
    <name type="scientific">Alkalibacterium olivapovliticus</name>
    <dbReference type="NCBI Taxonomy" id="99907"/>
    <lineage>
        <taxon>Bacteria</taxon>
        <taxon>Bacillati</taxon>
        <taxon>Bacillota</taxon>
        <taxon>Bacilli</taxon>
        <taxon>Lactobacillales</taxon>
        <taxon>Carnobacteriaceae</taxon>
        <taxon>Alkalibacterium</taxon>
    </lineage>
</organism>
<reference evidence="3 4" key="1">
    <citation type="submission" date="2018-03" db="EMBL/GenBank/DDBJ databases">
        <title>Genomic Encyclopedia of Archaeal and Bacterial Type Strains, Phase II (KMG-II): from individual species to whole genera.</title>
        <authorList>
            <person name="Goeker M."/>
        </authorList>
    </citation>
    <scope>NUCLEOTIDE SEQUENCE [LARGE SCALE GENOMIC DNA]</scope>
    <source>
        <strain evidence="3 4">DSM 13175</strain>
    </source>
</reference>
<keyword evidence="1" id="KW-1133">Transmembrane helix</keyword>
<evidence type="ECO:0000313" key="3">
    <source>
        <dbReference type="EMBL" id="PRY76193.1"/>
    </source>
</evidence>
<evidence type="ECO:0000259" key="2">
    <source>
        <dbReference type="Pfam" id="PF13490"/>
    </source>
</evidence>
<comment type="caution">
    <text evidence="3">The sequence shown here is derived from an EMBL/GenBank/DDBJ whole genome shotgun (WGS) entry which is preliminary data.</text>
</comment>
<feature type="transmembrane region" description="Helical" evidence="1">
    <location>
        <begin position="155"/>
        <end position="176"/>
    </location>
</feature>
<dbReference type="Proteomes" id="UP000238205">
    <property type="component" value="Unassembled WGS sequence"/>
</dbReference>
<evidence type="ECO:0000313" key="4">
    <source>
        <dbReference type="Proteomes" id="UP000238205"/>
    </source>
</evidence>
<dbReference type="RefSeq" id="WP_106195895.1">
    <property type="nucleotide sequence ID" value="NZ_PVTO01000032.1"/>
</dbReference>
<name>A0A2T0VWD0_9LACT</name>
<feature type="transmembrane region" description="Helical" evidence="1">
    <location>
        <begin position="70"/>
        <end position="89"/>
    </location>
</feature>
<keyword evidence="4" id="KW-1185">Reference proteome</keyword>
<dbReference type="Pfam" id="PF13490">
    <property type="entry name" value="zf-HC2"/>
    <property type="match status" value="1"/>
</dbReference>
<feature type="transmembrane region" description="Helical" evidence="1">
    <location>
        <begin position="95"/>
        <end position="112"/>
    </location>
</feature>
<keyword evidence="1" id="KW-0472">Membrane</keyword>
<feature type="domain" description="Putative zinc-finger" evidence="2">
    <location>
        <begin position="5"/>
        <end position="39"/>
    </location>
</feature>
<accession>A0A2T0VWD0</accession>
<evidence type="ECO:0000256" key="1">
    <source>
        <dbReference type="SAM" id="Phobius"/>
    </source>
</evidence>
<dbReference type="EMBL" id="PVTO01000032">
    <property type="protein sequence ID" value="PRY76193.1"/>
    <property type="molecule type" value="Genomic_DNA"/>
</dbReference>
<proteinExistence type="predicted"/>
<dbReference type="AlphaFoldDB" id="A0A2T0VWD0"/>
<sequence length="182" mass="20445">MNQNCAIVQDLLPLYEEKLLNPETEDFIEEHLKRCQECRGIAKQSYIPVPAEINQGESVKKMIKKVTLRLATVQMFFVTISFVLAMGTTIMNDNAGFILTYAILGAVTYLFYRSALFAALLAGVPTLIWNCLIYLTDVFGEFPTNSFSEGLGIALFSLTVYLVFTFIGVLIGYCILKIKEEK</sequence>
<dbReference type="OrthoDB" id="6194834at2"/>
<dbReference type="InterPro" id="IPR027383">
    <property type="entry name" value="Znf_put"/>
</dbReference>
<feature type="transmembrane region" description="Helical" evidence="1">
    <location>
        <begin position="117"/>
        <end position="135"/>
    </location>
</feature>
<protein>
    <submittedName>
        <fullName evidence="3">Putative zinc finger protein</fullName>
    </submittedName>
</protein>
<keyword evidence="1" id="KW-0812">Transmembrane</keyword>
<gene>
    <name evidence="3" type="ORF">CLV38_13224</name>
</gene>